<accession>A0A857JIE2</accession>
<keyword evidence="3 8" id="KW-0479">Metal-binding</keyword>
<dbReference type="FunFam" id="3.40.50.12780:FF:000001">
    <property type="entry name" value="Acetyl-coenzyme A synthetase"/>
    <property type="match status" value="1"/>
</dbReference>
<dbReference type="InterPro" id="IPR025110">
    <property type="entry name" value="AMP-bd_C"/>
</dbReference>
<dbReference type="Proteomes" id="UP000464524">
    <property type="component" value="Chromosome"/>
</dbReference>
<keyword evidence="7 8" id="KW-0007">Acetylation</keyword>
<dbReference type="InterPro" id="IPR032387">
    <property type="entry name" value="ACAS_N"/>
</dbReference>
<dbReference type="GO" id="GO:0005524">
    <property type="term" value="F:ATP binding"/>
    <property type="evidence" value="ECO:0007669"/>
    <property type="project" value="UniProtKB-KW"/>
</dbReference>
<dbReference type="GO" id="GO:0046872">
    <property type="term" value="F:metal ion binding"/>
    <property type="evidence" value="ECO:0007669"/>
    <property type="project" value="UniProtKB-KW"/>
</dbReference>
<feature type="binding site" evidence="8">
    <location>
        <position position="309"/>
    </location>
    <ligand>
        <name>CoA</name>
        <dbReference type="ChEBI" id="CHEBI:57287"/>
    </ligand>
</feature>
<evidence type="ECO:0000256" key="5">
    <source>
        <dbReference type="ARBA" id="ARBA00022840"/>
    </source>
</evidence>
<dbReference type="InterPro" id="IPR045851">
    <property type="entry name" value="AMP-bd_C_sf"/>
</dbReference>
<dbReference type="KEGG" id="pmes:FX988_02055"/>
<evidence type="ECO:0000256" key="7">
    <source>
        <dbReference type="ARBA" id="ARBA00022990"/>
    </source>
</evidence>
<feature type="binding site" evidence="8">
    <location>
        <begin position="385"/>
        <end position="387"/>
    </location>
    <ligand>
        <name>ATP</name>
        <dbReference type="ChEBI" id="CHEBI:30616"/>
    </ligand>
</feature>
<evidence type="ECO:0000256" key="1">
    <source>
        <dbReference type="ARBA" id="ARBA00006432"/>
    </source>
</evidence>
<protein>
    <recommendedName>
        <fullName evidence="8">Acetyl-coenzyme A synthetase</fullName>
        <shortName evidence="8">AcCoA synthetase</shortName>
        <shortName evidence="8">Acs</shortName>
        <ecNumber evidence="8">6.2.1.1</ecNumber>
    </recommendedName>
    <alternativeName>
        <fullName evidence="8">Acetate--CoA ligase</fullName>
    </alternativeName>
    <alternativeName>
        <fullName evidence="8">Acyl-activating enzyme</fullName>
    </alternativeName>
</protein>
<feature type="binding site" evidence="8">
    <location>
        <position position="537"/>
    </location>
    <ligand>
        <name>Mg(2+)</name>
        <dbReference type="ChEBI" id="CHEBI:18420"/>
    </ligand>
</feature>
<evidence type="ECO:0000256" key="2">
    <source>
        <dbReference type="ARBA" id="ARBA00022598"/>
    </source>
</evidence>
<comment type="cofactor">
    <cofactor evidence="8">
        <name>Mg(2+)</name>
        <dbReference type="ChEBI" id="CHEBI:18420"/>
    </cofactor>
</comment>
<feature type="binding site" evidence="8">
    <location>
        <position position="498"/>
    </location>
    <ligand>
        <name>ATP</name>
        <dbReference type="ChEBI" id="CHEBI:30616"/>
    </ligand>
</feature>
<comment type="caution">
    <text evidence="8">Lacks conserved residue(s) required for the propagation of feature annotation.</text>
</comment>
<feature type="domain" description="Acetyl-coenzyme A synthetase N-terminal" evidence="11">
    <location>
        <begin position="23"/>
        <end position="80"/>
    </location>
</feature>
<dbReference type="EMBL" id="CP047656">
    <property type="protein sequence ID" value="QHJ11819.1"/>
    <property type="molecule type" value="Genomic_DNA"/>
</dbReference>
<name>A0A857JIE2_9ALTE</name>
<dbReference type="CDD" id="cd05966">
    <property type="entry name" value="ACS"/>
    <property type="match status" value="1"/>
</dbReference>
<keyword evidence="5 8" id="KW-0067">ATP-binding</keyword>
<evidence type="ECO:0000313" key="13">
    <source>
        <dbReference type="Proteomes" id="UP000464524"/>
    </source>
</evidence>
<dbReference type="SUPFAM" id="SSF56801">
    <property type="entry name" value="Acetyl-CoA synthetase-like"/>
    <property type="match status" value="1"/>
</dbReference>
<proteinExistence type="inferred from homology"/>
<feature type="domain" description="AMP-dependent synthetase/ligase" evidence="9">
    <location>
        <begin position="83"/>
        <end position="465"/>
    </location>
</feature>
<dbReference type="OrthoDB" id="9803968at2"/>
<reference evidence="12 13" key="1">
    <citation type="submission" date="2019-12" db="EMBL/GenBank/DDBJ databases">
        <title>Genome sequencing and assembly of endphytes of Porphyra tenera.</title>
        <authorList>
            <person name="Park J.M."/>
            <person name="Shin R."/>
            <person name="Jo S.H."/>
        </authorList>
    </citation>
    <scope>NUCLEOTIDE SEQUENCE [LARGE SCALE GENOMIC DNA]</scope>
    <source>
        <strain evidence="12 13">GPM4</strain>
    </source>
</reference>
<dbReference type="InterPro" id="IPR000873">
    <property type="entry name" value="AMP-dep_synth/lig_dom"/>
</dbReference>
<keyword evidence="13" id="KW-1185">Reference proteome</keyword>
<organism evidence="12 13">
    <name type="scientific">Paraglaciecola mesophila</name>
    <dbReference type="NCBI Taxonomy" id="197222"/>
    <lineage>
        <taxon>Bacteria</taxon>
        <taxon>Pseudomonadati</taxon>
        <taxon>Pseudomonadota</taxon>
        <taxon>Gammaproteobacteria</taxon>
        <taxon>Alteromonadales</taxon>
        <taxon>Alteromonadaceae</taxon>
        <taxon>Paraglaciecola</taxon>
    </lineage>
</organism>
<dbReference type="Gene3D" id="3.40.50.12780">
    <property type="entry name" value="N-terminal domain of ligase-like"/>
    <property type="match status" value="1"/>
</dbReference>
<feature type="modified residue" description="N6-acetyllysine" evidence="8">
    <location>
        <position position="607"/>
    </location>
</feature>
<dbReference type="GO" id="GO:0003987">
    <property type="term" value="F:acetate-CoA ligase activity"/>
    <property type="evidence" value="ECO:0007669"/>
    <property type="project" value="UniProtKB-UniRule"/>
</dbReference>
<dbReference type="GO" id="GO:0016208">
    <property type="term" value="F:AMP binding"/>
    <property type="evidence" value="ECO:0007669"/>
    <property type="project" value="InterPro"/>
</dbReference>
<evidence type="ECO:0000256" key="8">
    <source>
        <dbReference type="HAMAP-Rule" id="MF_01123"/>
    </source>
</evidence>
<dbReference type="PROSITE" id="PS00455">
    <property type="entry name" value="AMP_BINDING"/>
    <property type="match status" value="1"/>
</dbReference>
<comment type="function">
    <text evidence="8">Catalyzes the conversion of acetate into acetyl-CoA (AcCoA), an essential intermediate at the junction of anabolic and catabolic pathways. AcsA undergoes a two-step reaction. In the first half reaction, AcsA combines acetate with ATP to form acetyl-adenylate (AcAMP) intermediate. In the second half reaction, it can then transfer the acetyl group from AcAMP to the sulfhydryl group of CoA, forming the product AcCoA.</text>
</comment>
<comment type="catalytic activity">
    <reaction evidence="8">
        <text>acetate + ATP + CoA = acetyl-CoA + AMP + diphosphate</text>
        <dbReference type="Rhea" id="RHEA:23176"/>
        <dbReference type="ChEBI" id="CHEBI:30089"/>
        <dbReference type="ChEBI" id="CHEBI:30616"/>
        <dbReference type="ChEBI" id="CHEBI:33019"/>
        <dbReference type="ChEBI" id="CHEBI:57287"/>
        <dbReference type="ChEBI" id="CHEBI:57288"/>
        <dbReference type="ChEBI" id="CHEBI:456215"/>
        <dbReference type="EC" id="6.2.1.1"/>
    </reaction>
</comment>
<feature type="binding site" evidence="8">
    <location>
        <position position="582"/>
    </location>
    <ligand>
        <name>CoA</name>
        <dbReference type="ChEBI" id="CHEBI:57287"/>
    </ligand>
</feature>
<dbReference type="Gene3D" id="3.30.300.30">
    <property type="match status" value="1"/>
</dbReference>
<evidence type="ECO:0000259" key="9">
    <source>
        <dbReference type="Pfam" id="PF00501"/>
    </source>
</evidence>
<feature type="binding site" evidence="8">
    <location>
        <position position="535"/>
    </location>
    <ligand>
        <name>Mg(2+)</name>
        <dbReference type="ChEBI" id="CHEBI:18420"/>
    </ligand>
</feature>
<dbReference type="AlphaFoldDB" id="A0A857JIE2"/>
<feature type="binding site" evidence="8">
    <location>
        <position position="540"/>
    </location>
    <ligand>
        <name>Mg(2+)</name>
        <dbReference type="ChEBI" id="CHEBI:18420"/>
    </ligand>
</feature>
<comment type="PTM">
    <text evidence="8">Acetylated. Deacetylation by the SIR2-homolog deacetylase activates the enzyme.</text>
</comment>
<dbReference type="Pfam" id="PF13193">
    <property type="entry name" value="AMP-binding_C"/>
    <property type="match status" value="1"/>
</dbReference>
<dbReference type="InterPro" id="IPR042099">
    <property type="entry name" value="ANL_N_sf"/>
</dbReference>
<evidence type="ECO:0000256" key="6">
    <source>
        <dbReference type="ARBA" id="ARBA00022842"/>
    </source>
</evidence>
<dbReference type="Pfam" id="PF16177">
    <property type="entry name" value="ACAS_N"/>
    <property type="match status" value="1"/>
</dbReference>
<dbReference type="GO" id="GO:0019427">
    <property type="term" value="P:acetyl-CoA biosynthetic process from acetate"/>
    <property type="evidence" value="ECO:0007669"/>
    <property type="project" value="UniProtKB-UniRule"/>
</dbReference>
<dbReference type="Pfam" id="PF00501">
    <property type="entry name" value="AMP-binding"/>
    <property type="match status" value="1"/>
</dbReference>
<dbReference type="GO" id="GO:0005829">
    <property type="term" value="C:cytosol"/>
    <property type="evidence" value="ECO:0007669"/>
    <property type="project" value="TreeGrafter"/>
</dbReference>
<dbReference type="InterPro" id="IPR011904">
    <property type="entry name" value="Ac_CoA_lig"/>
</dbReference>
<dbReference type="HAMAP" id="MF_01123">
    <property type="entry name" value="Ac_CoA_synth"/>
    <property type="match status" value="1"/>
</dbReference>
<feature type="domain" description="AMP-binding enzyme C-terminal" evidence="10">
    <location>
        <begin position="529"/>
        <end position="607"/>
    </location>
</feature>
<evidence type="ECO:0000259" key="10">
    <source>
        <dbReference type="Pfam" id="PF13193"/>
    </source>
</evidence>
<feature type="binding site" evidence="8">
    <location>
        <begin position="409"/>
        <end position="414"/>
    </location>
    <ligand>
        <name>ATP</name>
        <dbReference type="ChEBI" id="CHEBI:30616"/>
    </ligand>
</feature>
<feature type="binding site" evidence="8">
    <location>
        <position position="524"/>
    </location>
    <ligand>
        <name>ATP</name>
        <dbReference type="ChEBI" id="CHEBI:30616"/>
    </ligand>
</feature>
<dbReference type="InterPro" id="IPR020845">
    <property type="entry name" value="AMP-binding_CS"/>
</dbReference>
<evidence type="ECO:0000256" key="4">
    <source>
        <dbReference type="ARBA" id="ARBA00022741"/>
    </source>
</evidence>
<comment type="similarity">
    <text evidence="1 8">Belongs to the ATP-dependent AMP-binding enzyme family.</text>
</comment>
<feature type="binding site" evidence="8">
    <location>
        <position position="513"/>
    </location>
    <ligand>
        <name>ATP</name>
        <dbReference type="ChEBI" id="CHEBI:30616"/>
    </ligand>
</feature>
<sequence length="646" mass="71238">MSQQVYPVPAHAKEQSHLTPQDYARMYAQSVEDPEAFWAEQAKSLDWVTAPTKIKNTSFDAHNVSIKWFEDGELNVTYNCIDRHLATRGHVTAFIWEGDDPHSHDIITYHRLHDEVAKIANGLRKLGVGKGDRVAIYMPMIPQAVYAMLACARIGAVHTVIFGGFSPNAIADRVNNCQAKVLMTADEGLRAGKQIPLKANVDSALAEHDCPSMEHVVVYKHTGNDVNWGKNDVCWDELTAQCSTDCPPEVMNAEDPLFILYTSGSTGQPKGVVHTTGGYLLWASITHKYVFDYKPGDIYWCAADVGWVTGHSYIVYGPLANGATSVMFEGVPTYPDVRRIGQIVDKHKVNILYTAPTAIRALMAHGDFPVEGISGESLRLLGSVGEPINPEAWQWYYTTVGQSRCPIVDTWWQTETGGAMITPLPSVTAMKPGAASHPFFGVQPALVDGQGNELHGATDGNLIITDSWPGQARTVYGDHERFVQTYFTTYPGTYCTGDGARRDEDDYFWITGRVDDVLNVSGHRLGTAEIESALVSHSAVAEAAVVGYPHDLKGQGIYVYLMPNEGVEVNEELTKEVSNWVRKELSPIATPDLIQWSSGLPKTRSGKIMRRILRKIAANEYEQLGDTSTLADPSVVDTLIEQRLNR</sequence>
<evidence type="ECO:0000313" key="12">
    <source>
        <dbReference type="EMBL" id="QHJ11819.1"/>
    </source>
</evidence>
<keyword evidence="6 8" id="KW-0460">Magnesium</keyword>
<dbReference type="EC" id="6.2.1.1" evidence="8"/>
<dbReference type="PANTHER" id="PTHR24095:SF243">
    <property type="entry name" value="ACETYL-COENZYME A SYNTHETASE"/>
    <property type="match status" value="1"/>
</dbReference>
<gene>
    <name evidence="8" type="primary">acsA</name>
    <name evidence="12" type="ORF">FX988_02055</name>
</gene>
<dbReference type="FunFam" id="3.30.300.30:FF:000004">
    <property type="entry name" value="Acetyl-coenzyme A synthetase"/>
    <property type="match status" value="1"/>
</dbReference>
<evidence type="ECO:0000256" key="3">
    <source>
        <dbReference type="ARBA" id="ARBA00022723"/>
    </source>
</evidence>
<keyword evidence="4 8" id="KW-0547">Nucleotide-binding</keyword>
<keyword evidence="2 8" id="KW-0436">Ligase</keyword>
<dbReference type="PANTHER" id="PTHR24095">
    <property type="entry name" value="ACETYL-COENZYME A SYNTHETASE"/>
    <property type="match status" value="1"/>
</dbReference>
<feature type="binding site" evidence="8">
    <location>
        <begin position="190"/>
        <end position="193"/>
    </location>
    <ligand>
        <name>CoA</name>
        <dbReference type="ChEBI" id="CHEBI:57287"/>
    </ligand>
</feature>
<dbReference type="RefSeq" id="WP_160179605.1">
    <property type="nucleotide sequence ID" value="NZ_CP047656.1"/>
</dbReference>
<evidence type="ECO:0000259" key="11">
    <source>
        <dbReference type="Pfam" id="PF16177"/>
    </source>
</evidence>
<dbReference type="NCBIfam" id="TIGR02188">
    <property type="entry name" value="Ac_CoA_lig_AcsA"/>
    <property type="match status" value="1"/>
</dbReference>
<feature type="binding site" evidence="8">
    <location>
        <position position="521"/>
    </location>
    <ligand>
        <name>CoA</name>
        <dbReference type="ChEBI" id="CHEBI:57287"/>
    </ligand>
</feature>
<dbReference type="NCBIfam" id="NF001208">
    <property type="entry name" value="PRK00174.1"/>
    <property type="match status" value="1"/>
</dbReference>